<organism evidence="5 6">
    <name type="scientific">Thermocrinis albus (strain DSM 14484 / JCM 11386 / HI 11/12)</name>
    <dbReference type="NCBI Taxonomy" id="638303"/>
    <lineage>
        <taxon>Bacteria</taxon>
        <taxon>Pseudomonadati</taxon>
        <taxon>Aquificota</taxon>
        <taxon>Aquificia</taxon>
        <taxon>Aquificales</taxon>
        <taxon>Aquificaceae</taxon>
        <taxon>Thermocrinis</taxon>
    </lineage>
</organism>
<dbReference type="InterPro" id="IPR036249">
    <property type="entry name" value="Thioredoxin-like_sf"/>
</dbReference>
<dbReference type="Gene3D" id="3.40.30.10">
    <property type="entry name" value="Glutaredoxin"/>
    <property type="match status" value="1"/>
</dbReference>
<evidence type="ECO:0000313" key="5">
    <source>
        <dbReference type="EMBL" id="ADC90204.1"/>
    </source>
</evidence>
<dbReference type="eggNOG" id="COG1999">
    <property type="taxonomic scope" value="Bacteria"/>
</dbReference>
<keyword evidence="2" id="KW-0186">Copper</keyword>
<dbReference type="STRING" id="638303.Thal_1575"/>
<dbReference type="PANTHER" id="PTHR12151">
    <property type="entry name" value="ELECTRON TRANSPORT PROTIN SCO1/SENC FAMILY MEMBER"/>
    <property type="match status" value="1"/>
</dbReference>
<dbReference type="Proteomes" id="UP000002043">
    <property type="component" value="Chromosome"/>
</dbReference>
<feature type="binding site" evidence="2">
    <location>
        <position position="162"/>
    </location>
    <ligand>
        <name>Cu cation</name>
        <dbReference type="ChEBI" id="CHEBI:23378"/>
    </ligand>
</feature>
<dbReference type="EMBL" id="CP001931">
    <property type="protein sequence ID" value="ADC90204.1"/>
    <property type="molecule type" value="Genomic_DNA"/>
</dbReference>
<evidence type="ECO:0000256" key="3">
    <source>
        <dbReference type="PIRSR" id="PIRSR603782-2"/>
    </source>
</evidence>
<reference evidence="6" key="1">
    <citation type="journal article" date="2010" name="Stand. Genomic Sci.">
        <title>Complete genome sequence of Thermocrinis albus type strain (HI 11/12T).</title>
        <authorList>
            <person name="Wirth R."/>
            <person name="Sikorski J."/>
            <person name="Brambilla E."/>
            <person name="Misra M."/>
            <person name="Lapidus A."/>
            <person name="Copeland A."/>
            <person name="Nolan M."/>
            <person name="Lucas S."/>
            <person name="Chen F."/>
            <person name="Tice H."/>
            <person name="Cheng J.F."/>
            <person name="Han C."/>
            <person name="Detter J.C."/>
            <person name="Tapia R."/>
            <person name="Bruce D."/>
            <person name="Goodwin L."/>
            <person name="Pitluck S."/>
            <person name="Pati A."/>
            <person name="Anderson I."/>
            <person name="Ivanova N."/>
            <person name="Mavromatis K."/>
            <person name="Mikhailova N."/>
            <person name="Chen A."/>
            <person name="Palaniappan K."/>
            <person name="Bilek Y."/>
            <person name="Hader T."/>
            <person name="Land M."/>
            <person name="Hauser L."/>
            <person name="Chang Y.J."/>
            <person name="Jeffries C.D."/>
            <person name="Tindall B.J."/>
            <person name="Rohde M."/>
            <person name="Goker M."/>
            <person name="Bristow J."/>
            <person name="Eisen J.A."/>
            <person name="Markowitz V."/>
            <person name="Hugenholtz P."/>
            <person name="Kyrpides N.C."/>
            <person name="Klenk H.P."/>
        </authorList>
    </citation>
    <scope>NUCLEOTIDE SEQUENCE [LARGE SCALE GENOMIC DNA]</scope>
    <source>
        <strain evidence="6">DSM 14484 / JCM 11386 / HI 11/12</strain>
    </source>
</reference>
<keyword evidence="4" id="KW-0812">Transmembrane</keyword>
<evidence type="ECO:0000256" key="2">
    <source>
        <dbReference type="PIRSR" id="PIRSR603782-1"/>
    </source>
</evidence>
<feature type="binding site" evidence="2">
    <location>
        <position position="78"/>
    </location>
    <ligand>
        <name>Cu cation</name>
        <dbReference type="ChEBI" id="CHEBI:23378"/>
    </ligand>
</feature>
<sequence>MKRPLVCLFLLLVGLMPHFFSYSQEGSTGIPPDESRVLGKPLPDITLIDSYGNTFHLYSLKGKPIILSPIYTKCQSACPLITDSLKKVIPKLGVPGRDFWVLSFSFDPSDTVEDLKRFQMEHQLDGVGWKVVKPVSREELFRFLDAIDFRFMTTDNGRDFVHPNLVLIVSPDMRALKFAYGVVFKEEDLKPEPKGPTYLFFFALAGFIASGLYLTIFLAKRRPSRR</sequence>
<proteinExistence type="inferred from homology"/>
<evidence type="ECO:0000313" key="6">
    <source>
        <dbReference type="Proteomes" id="UP000002043"/>
    </source>
</evidence>
<keyword evidence="4" id="KW-0472">Membrane</keyword>
<dbReference type="HOGENOM" id="CLU_1224262_0_0_0"/>
<feature type="transmembrane region" description="Helical" evidence="4">
    <location>
        <begin position="198"/>
        <end position="219"/>
    </location>
</feature>
<dbReference type="SUPFAM" id="SSF52833">
    <property type="entry name" value="Thioredoxin-like"/>
    <property type="match status" value="1"/>
</dbReference>
<dbReference type="Pfam" id="PF02630">
    <property type="entry name" value="SCO1-SenC"/>
    <property type="match status" value="1"/>
</dbReference>
<keyword evidence="4" id="KW-1133">Transmembrane helix</keyword>
<dbReference type="InterPro" id="IPR003782">
    <property type="entry name" value="SCO1/SenC"/>
</dbReference>
<dbReference type="PANTHER" id="PTHR12151:SF8">
    <property type="entry name" value="THIOREDOXIN DOMAIN-CONTAINING PROTEIN"/>
    <property type="match status" value="1"/>
</dbReference>
<name>D3SN74_THEAH</name>
<keyword evidence="3" id="KW-1015">Disulfide bond</keyword>
<dbReference type="RefSeq" id="WP_012992610.1">
    <property type="nucleotide sequence ID" value="NC_013894.1"/>
</dbReference>
<feature type="disulfide bond" description="Redox-active" evidence="3">
    <location>
        <begin position="74"/>
        <end position="78"/>
    </location>
</feature>
<dbReference type="GO" id="GO:0046872">
    <property type="term" value="F:metal ion binding"/>
    <property type="evidence" value="ECO:0007669"/>
    <property type="project" value="UniProtKB-KW"/>
</dbReference>
<evidence type="ECO:0000256" key="1">
    <source>
        <dbReference type="ARBA" id="ARBA00010996"/>
    </source>
</evidence>
<evidence type="ECO:0000256" key="4">
    <source>
        <dbReference type="SAM" id="Phobius"/>
    </source>
</evidence>
<accession>D3SN74</accession>
<dbReference type="AlphaFoldDB" id="D3SN74"/>
<dbReference type="CDD" id="cd02968">
    <property type="entry name" value="SCO"/>
    <property type="match status" value="1"/>
</dbReference>
<feature type="binding site" evidence="2">
    <location>
        <position position="74"/>
    </location>
    <ligand>
        <name>Cu cation</name>
        <dbReference type="ChEBI" id="CHEBI:23378"/>
    </ligand>
</feature>
<keyword evidence="2" id="KW-0479">Metal-binding</keyword>
<protein>
    <submittedName>
        <fullName evidence="5">Electron transport protein SCO1/SenC</fullName>
    </submittedName>
</protein>
<dbReference type="KEGG" id="tal:Thal_1575"/>
<keyword evidence="6" id="KW-1185">Reference proteome</keyword>
<gene>
    <name evidence="5" type="ordered locus">Thal_1575</name>
</gene>
<comment type="similarity">
    <text evidence="1">Belongs to the SCO1/2 family.</text>
</comment>